<name>A0ABU9SS93_9ALTE</name>
<dbReference type="NCBIfam" id="TIGR01297">
    <property type="entry name" value="CDF"/>
    <property type="match status" value="1"/>
</dbReference>
<dbReference type="Pfam" id="PF01545">
    <property type="entry name" value="Cation_efflux"/>
    <property type="match status" value="1"/>
</dbReference>
<feature type="transmembrane region" description="Helical" evidence="7">
    <location>
        <begin position="76"/>
        <end position="96"/>
    </location>
</feature>
<dbReference type="PANTHER" id="PTHR11562">
    <property type="entry name" value="CATION EFFLUX PROTEIN/ ZINC TRANSPORTER"/>
    <property type="match status" value="1"/>
</dbReference>
<comment type="caution">
    <text evidence="9">The sequence shown here is derived from an EMBL/GenBank/DDBJ whole genome shotgun (WGS) entry which is preliminary data.</text>
</comment>
<feature type="transmembrane region" description="Helical" evidence="7">
    <location>
        <begin position="148"/>
        <end position="165"/>
    </location>
</feature>
<dbReference type="PANTHER" id="PTHR11562:SF17">
    <property type="entry name" value="RE54080P-RELATED"/>
    <property type="match status" value="1"/>
</dbReference>
<feature type="transmembrane region" description="Helical" evidence="7">
    <location>
        <begin position="108"/>
        <end position="127"/>
    </location>
</feature>
<keyword evidence="3" id="KW-0862">Zinc</keyword>
<evidence type="ECO:0000256" key="1">
    <source>
        <dbReference type="ARBA" id="ARBA00004141"/>
    </source>
</evidence>
<feature type="domain" description="Cation efflux protein transmembrane" evidence="8">
    <location>
        <begin position="19"/>
        <end position="194"/>
    </location>
</feature>
<dbReference type="RefSeq" id="WP_342880845.1">
    <property type="nucleotide sequence ID" value="NZ_JBBMQS010000002.1"/>
</dbReference>
<dbReference type="InterPro" id="IPR002524">
    <property type="entry name" value="Cation_efflux"/>
</dbReference>
<dbReference type="EMBL" id="JBBMQS010000002">
    <property type="protein sequence ID" value="MEM5496368.1"/>
    <property type="molecule type" value="Genomic_DNA"/>
</dbReference>
<dbReference type="SUPFAM" id="SSF161111">
    <property type="entry name" value="Cation efflux protein transmembrane domain-like"/>
    <property type="match status" value="1"/>
</dbReference>
<sequence>MSECCGVNAQDKEQRTLLWTVLGLNGGMFFVEFIAGWIGQSSGLMADSLDMLADAMVYMVGLYAVGKAIEYKAKAALFNGSLQLVLAGFILFDVIRRLISGSAPQSNIMLWISLLALAVNLFCFVLLSRYRTGDINMRASWICSRNDMIANVGVIVSAGLVVWLDSPMPDLVIGTIIALVIVQSSWKIVAEARGLLAAKPQVSHCSGTSAEMGNKKEGTDQAQSKPKSSCCN</sequence>
<dbReference type="InterPro" id="IPR050681">
    <property type="entry name" value="CDF/SLC30A"/>
</dbReference>
<protein>
    <submittedName>
        <fullName evidence="9">Cation diffusion facilitator family transporter</fullName>
    </submittedName>
</protein>
<feature type="transmembrane region" description="Helical" evidence="7">
    <location>
        <begin position="51"/>
        <end position="69"/>
    </location>
</feature>
<organism evidence="9 10">
    <name type="scientific">Paraglaciecola mesophila</name>
    <dbReference type="NCBI Taxonomy" id="197222"/>
    <lineage>
        <taxon>Bacteria</taxon>
        <taxon>Pseudomonadati</taxon>
        <taxon>Pseudomonadota</taxon>
        <taxon>Gammaproteobacteria</taxon>
        <taxon>Alteromonadales</taxon>
        <taxon>Alteromonadaceae</taxon>
        <taxon>Paraglaciecola</taxon>
    </lineage>
</organism>
<feature type="region of interest" description="Disordered" evidence="6">
    <location>
        <begin position="205"/>
        <end position="232"/>
    </location>
</feature>
<evidence type="ECO:0000256" key="7">
    <source>
        <dbReference type="SAM" id="Phobius"/>
    </source>
</evidence>
<evidence type="ECO:0000259" key="8">
    <source>
        <dbReference type="Pfam" id="PF01545"/>
    </source>
</evidence>
<comment type="subcellular location">
    <subcellularLocation>
        <location evidence="1">Membrane</location>
        <topology evidence="1">Multi-pass membrane protein</topology>
    </subcellularLocation>
</comment>
<evidence type="ECO:0000256" key="3">
    <source>
        <dbReference type="ARBA" id="ARBA00022906"/>
    </source>
</evidence>
<dbReference type="InterPro" id="IPR058533">
    <property type="entry name" value="Cation_efflux_TM"/>
</dbReference>
<evidence type="ECO:0000313" key="9">
    <source>
        <dbReference type="EMBL" id="MEM5496368.1"/>
    </source>
</evidence>
<evidence type="ECO:0000256" key="4">
    <source>
        <dbReference type="ARBA" id="ARBA00022989"/>
    </source>
</evidence>
<keyword evidence="3" id="KW-0813">Transport</keyword>
<feature type="compositionally biased region" description="Polar residues" evidence="6">
    <location>
        <begin position="220"/>
        <end position="232"/>
    </location>
</feature>
<feature type="transmembrane region" description="Helical" evidence="7">
    <location>
        <begin position="17"/>
        <end position="39"/>
    </location>
</feature>
<evidence type="ECO:0000256" key="5">
    <source>
        <dbReference type="ARBA" id="ARBA00023136"/>
    </source>
</evidence>
<dbReference type="Gene3D" id="1.20.1510.10">
    <property type="entry name" value="Cation efflux protein transmembrane domain"/>
    <property type="match status" value="1"/>
</dbReference>
<keyword evidence="10" id="KW-1185">Reference proteome</keyword>
<keyword evidence="5 7" id="KW-0472">Membrane</keyword>
<keyword evidence="3" id="KW-0864">Zinc transport</keyword>
<accession>A0ABU9SS93</accession>
<evidence type="ECO:0000313" key="10">
    <source>
        <dbReference type="Proteomes" id="UP001461163"/>
    </source>
</evidence>
<proteinExistence type="predicted"/>
<keyword evidence="2 7" id="KW-0812">Transmembrane</keyword>
<reference evidence="9 10" key="1">
    <citation type="submission" date="2024-03" db="EMBL/GenBank/DDBJ databases">
        <title>Community enrichment and isolation of bacterial strains for fucoidan degradation.</title>
        <authorList>
            <person name="Sichert A."/>
        </authorList>
    </citation>
    <scope>NUCLEOTIDE SEQUENCE [LARGE SCALE GENOMIC DNA]</scope>
    <source>
        <strain evidence="9 10">AS12</strain>
    </source>
</reference>
<evidence type="ECO:0000256" key="6">
    <source>
        <dbReference type="SAM" id="MobiDB-lite"/>
    </source>
</evidence>
<keyword evidence="4 7" id="KW-1133">Transmembrane helix</keyword>
<gene>
    <name evidence="9" type="ORF">WNY77_03050</name>
</gene>
<dbReference type="Proteomes" id="UP001461163">
    <property type="component" value="Unassembled WGS sequence"/>
</dbReference>
<feature type="transmembrane region" description="Helical" evidence="7">
    <location>
        <begin position="171"/>
        <end position="189"/>
    </location>
</feature>
<evidence type="ECO:0000256" key="2">
    <source>
        <dbReference type="ARBA" id="ARBA00022692"/>
    </source>
</evidence>
<keyword evidence="3" id="KW-0406">Ion transport</keyword>
<dbReference type="InterPro" id="IPR027469">
    <property type="entry name" value="Cation_efflux_TMD_sf"/>
</dbReference>